<organism evidence="3 4">
    <name type="scientific">Sorangium cellulosum</name>
    <name type="common">Polyangium cellulosum</name>
    <dbReference type="NCBI Taxonomy" id="56"/>
    <lineage>
        <taxon>Bacteria</taxon>
        <taxon>Pseudomonadati</taxon>
        <taxon>Myxococcota</taxon>
        <taxon>Polyangia</taxon>
        <taxon>Polyangiales</taxon>
        <taxon>Polyangiaceae</taxon>
        <taxon>Sorangium</taxon>
    </lineage>
</organism>
<sequence>MLPEDAILKSQNFEFLRHKHPELAELGGFAEAYAHSDPASSLIKQRGFIEQAVLAIYEGYGLRLPYSDSLNDLLRTEEFKQAVPDVVMQKLHAVRVAGNHAAHPRKPITSDVALDRLYQTFEIAQWFHLQVDHGVRKDCPAYTPPVRAQANGGKEKEALEKLRLAEAQYEKVLASLEEERKKRLDAEQVAGQSAGELEKLKAEGQKVAKVLQFNELTTRRRLIDQMLLDAGWDVGLNGANTEQVGQEVQVCGMPTATGDGRADYVLYGDDGKPLAVVEAKKTVKDARLGAEQARLYAVCLEKETGQRPIAFFTNGVDIFVWDDAQDPSWRKVYGFYSKDSLEYLLLQRKNKVPLATVAPNLQIADRMYQIEAVKRVCERFTNKFRKALLVQATGTGKTRVAISLCDVLMRAGWVKRILFLCDRRELRKQADNAFKDFLPDEPRVVVNSSTWSDRSKRIYLATYPAMMKHYEDFDVGFFDLVIADESHRSIYKKYRALFMYFDALEVGLTATPVKFIDRDTFDLFECEGNDPTSHFGFKQAIESNPPYLVPFRVLSFPNKFREKGFKYSQMTAQQRTELEEQEENPEAVEHEPGAFEKTVFNKDTTRSLWRRLMEQGIREETGSRVGKTIVFARNHKHAVHLAEVFYAIYPQYGAKFCRVIDNQEPRAEQLIDDFKNKDNELTIAISVDMLDTGIDAPEVVNLVFAKPVKSYVKFWQMIGRGTRLCRDLFGPGKDKKEFLIFDHWSNFWFFDEKYTEKQPAPQKSLLQQLFETRVAIAEAALDSMNEPVFQATVDLIVEDVRAARDAGSIEVRDRWKELELLSDRELVAQFAAATKADLLSIAAPLMQWRNIRGDEDAYRFDLLASRLELELLKGGVGAPRVQDLKGHVQAQVELLMKNQNPVKAKAAEITAVRSKEFWESATVPKIEAIRRELRGIMKYRQQAPRGRLGPQVFDVSDGEVAGETYIPKLDGLDYVEYKRRVESVLAAHFAENPTLARIRDGKVVRDEELDELCRLVLQIDDKANIKHLAGREPEARRSLLAVFRSLVGLDAAAVERAFADFVHKHPRLSAQQLRFLQVLQNYIAQHGGIELERLYEPPFTTVHAESVDGVFPNSGEVDQIIAILETFQTKAAAPSEPPPASRRAS</sequence>
<dbReference type="PANTHER" id="PTHR47396:SF1">
    <property type="entry name" value="ATP-DEPENDENT HELICASE IRC3-RELATED"/>
    <property type="match status" value="1"/>
</dbReference>
<dbReference type="InterPro" id="IPR006935">
    <property type="entry name" value="Helicase/UvrB_N"/>
</dbReference>
<dbReference type="Pfam" id="PF13643">
    <property type="entry name" value="DUF4145"/>
    <property type="match status" value="1"/>
</dbReference>
<name>A0A2L0ESG8_SORCE</name>
<dbReference type="EMBL" id="CP012673">
    <property type="protein sequence ID" value="AUX42243.1"/>
    <property type="molecule type" value="Genomic_DNA"/>
</dbReference>
<keyword evidence="3" id="KW-0255">Endonuclease</keyword>
<dbReference type="PANTHER" id="PTHR47396">
    <property type="entry name" value="TYPE I RESTRICTION ENZYME ECOKI R PROTEIN"/>
    <property type="match status" value="1"/>
</dbReference>
<dbReference type="AlphaFoldDB" id="A0A2L0ESG8"/>
<keyword evidence="3" id="KW-0378">Hydrolase</keyword>
<dbReference type="GO" id="GO:0009035">
    <property type="term" value="F:type I site-specific deoxyribonuclease activity"/>
    <property type="evidence" value="ECO:0007669"/>
    <property type="project" value="UniProtKB-EC"/>
</dbReference>
<dbReference type="GO" id="GO:0005524">
    <property type="term" value="F:ATP binding"/>
    <property type="evidence" value="ECO:0007669"/>
    <property type="project" value="UniProtKB-KW"/>
</dbReference>
<feature type="domain" description="Helicase ATP-binding" evidence="2">
    <location>
        <begin position="378"/>
        <end position="530"/>
    </location>
</feature>
<evidence type="ECO:0000259" key="2">
    <source>
        <dbReference type="PROSITE" id="PS51192"/>
    </source>
</evidence>
<dbReference type="InterPro" id="IPR013670">
    <property type="entry name" value="EcoEI_R_C_dom"/>
</dbReference>
<dbReference type="GO" id="GO:0003677">
    <property type="term" value="F:DNA binding"/>
    <property type="evidence" value="ECO:0007669"/>
    <property type="project" value="UniProtKB-KW"/>
</dbReference>
<keyword evidence="3" id="KW-0540">Nuclease</keyword>
<dbReference type="GO" id="GO:0005829">
    <property type="term" value="C:cytosol"/>
    <property type="evidence" value="ECO:0007669"/>
    <property type="project" value="TreeGrafter"/>
</dbReference>
<evidence type="ECO:0000313" key="4">
    <source>
        <dbReference type="Proteomes" id="UP000238348"/>
    </source>
</evidence>
<dbReference type="CDD" id="cd18799">
    <property type="entry name" value="SF2_C_EcoAI-like"/>
    <property type="match status" value="1"/>
</dbReference>
<dbReference type="GO" id="GO:0009307">
    <property type="term" value="P:DNA restriction-modification system"/>
    <property type="evidence" value="ECO:0007669"/>
    <property type="project" value="UniProtKB-KW"/>
</dbReference>
<evidence type="ECO:0000256" key="1">
    <source>
        <dbReference type="SAM" id="MobiDB-lite"/>
    </source>
</evidence>
<dbReference type="InterPro" id="IPR001650">
    <property type="entry name" value="Helicase_C-like"/>
</dbReference>
<dbReference type="REBASE" id="232798">
    <property type="entry name" value="Sce26ORF36730P"/>
</dbReference>
<proteinExistence type="predicted"/>
<dbReference type="Pfam" id="PF04851">
    <property type="entry name" value="ResIII"/>
    <property type="match status" value="1"/>
</dbReference>
<gene>
    <name evidence="3" type="ORF">SOCE26_036720</name>
</gene>
<dbReference type="CDD" id="cd18032">
    <property type="entry name" value="DEXHc_RE_I_III_res"/>
    <property type="match status" value="1"/>
</dbReference>
<evidence type="ECO:0000313" key="3">
    <source>
        <dbReference type="EMBL" id="AUX42243.1"/>
    </source>
</evidence>
<protein>
    <submittedName>
        <fullName evidence="3">Restriction endonuclease subunit R</fullName>
    </submittedName>
</protein>
<dbReference type="Gene3D" id="3.40.50.300">
    <property type="entry name" value="P-loop containing nucleotide triphosphate hydrolases"/>
    <property type="match status" value="2"/>
</dbReference>
<dbReference type="InterPro" id="IPR007409">
    <property type="entry name" value="Restrct_endonuc_type1_HsdR_N"/>
</dbReference>
<dbReference type="Pfam" id="PF00271">
    <property type="entry name" value="Helicase_C"/>
    <property type="match status" value="1"/>
</dbReference>
<dbReference type="InterPro" id="IPR027417">
    <property type="entry name" value="P-loop_NTPase"/>
</dbReference>
<dbReference type="InterPro" id="IPR025285">
    <property type="entry name" value="DUF4145"/>
</dbReference>
<dbReference type="InterPro" id="IPR050742">
    <property type="entry name" value="Helicase_Restrict-Modif_Enz"/>
</dbReference>
<dbReference type="Gene3D" id="3.90.1570.30">
    <property type="match status" value="1"/>
</dbReference>
<dbReference type="SMART" id="SM00487">
    <property type="entry name" value="DEXDc"/>
    <property type="match status" value="1"/>
</dbReference>
<dbReference type="InterPro" id="IPR014001">
    <property type="entry name" value="Helicase_ATP-bd"/>
</dbReference>
<dbReference type="Proteomes" id="UP000238348">
    <property type="component" value="Chromosome"/>
</dbReference>
<accession>A0A2L0ESG8</accession>
<reference evidence="3 4" key="1">
    <citation type="submission" date="2015-09" db="EMBL/GenBank/DDBJ databases">
        <title>Sorangium comparison.</title>
        <authorList>
            <person name="Zaburannyi N."/>
            <person name="Bunk B."/>
            <person name="Overmann J."/>
            <person name="Mueller R."/>
        </authorList>
    </citation>
    <scope>NUCLEOTIDE SEQUENCE [LARGE SCALE GENOMIC DNA]</scope>
    <source>
        <strain evidence="3 4">So ce26</strain>
    </source>
</reference>
<feature type="region of interest" description="Disordered" evidence="1">
    <location>
        <begin position="573"/>
        <end position="594"/>
    </location>
</feature>
<dbReference type="SUPFAM" id="SSF52540">
    <property type="entry name" value="P-loop containing nucleoside triphosphate hydrolases"/>
    <property type="match status" value="2"/>
</dbReference>
<dbReference type="Pfam" id="PF08463">
    <property type="entry name" value="EcoEI_R_C"/>
    <property type="match status" value="1"/>
</dbReference>
<dbReference type="PROSITE" id="PS51192">
    <property type="entry name" value="HELICASE_ATP_BIND_1"/>
    <property type="match status" value="1"/>
</dbReference>
<dbReference type="Pfam" id="PF04313">
    <property type="entry name" value="HSDR_N"/>
    <property type="match status" value="1"/>
</dbReference>